<dbReference type="AlphaFoldDB" id="A0A8B3EDS8"/>
<evidence type="ECO:0000313" key="2">
    <source>
        <dbReference type="Proteomes" id="UP000253437"/>
    </source>
</evidence>
<proteinExistence type="predicted"/>
<dbReference type="RefSeq" id="WP_047517629.1">
    <property type="nucleotide sequence ID" value="NZ_CP009467.1"/>
</dbReference>
<reference evidence="1 2" key="1">
    <citation type="submission" date="2018-08" db="EMBL/GenBank/DDBJ databases">
        <title>Vibrio harveyi strains pathogenic to white snook Centropomus viridis Lockington (1877) and potential probiotic bacteria.</title>
        <authorList>
            <person name="Soto-Rodriguez S."/>
            <person name="Gomez-Gil B."/>
            <person name="Lozano-Olvera R."/>
        </authorList>
    </citation>
    <scope>NUCLEOTIDE SEQUENCE [LARGE SCALE GENOMIC DNA]</scope>
    <source>
        <strain evidence="1 2">CAIM 1508</strain>
    </source>
</reference>
<evidence type="ECO:0000313" key="1">
    <source>
        <dbReference type="EMBL" id="RIW14682.1"/>
    </source>
</evidence>
<protein>
    <submittedName>
        <fullName evidence="1">Uncharacterized protein</fullName>
    </submittedName>
</protein>
<organism evidence="1 2">
    <name type="scientific">Vibrio harveyi</name>
    <name type="common">Beneckea harveyi</name>
    <dbReference type="NCBI Taxonomy" id="669"/>
    <lineage>
        <taxon>Bacteria</taxon>
        <taxon>Pseudomonadati</taxon>
        <taxon>Pseudomonadota</taxon>
        <taxon>Gammaproteobacteria</taxon>
        <taxon>Vibrionales</taxon>
        <taxon>Vibrionaceae</taxon>
        <taxon>Vibrio</taxon>
    </lineage>
</organism>
<dbReference type="EMBL" id="QOUW02000023">
    <property type="protein sequence ID" value="RIW14682.1"/>
    <property type="molecule type" value="Genomic_DNA"/>
</dbReference>
<dbReference type="Proteomes" id="UP000253437">
    <property type="component" value="Unassembled WGS sequence"/>
</dbReference>
<accession>A0A8B3EDS8</accession>
<comment type="caution">
    <text evidence="1">The sequence shown here is derived from an EMBL/GenBank/DDBJ whole genome shotgun (WGS) entry which is preliminary data.</text>
</comment>
<gene>
    <name evidence="1" type="ORF">DS957_008975</name>
</gene>
<sequence>MGDVTYIVGKSIADLPISDPIHKPCPDMAGLENYDPKKTQRACFLISKLREKHGIKKRVKRDPVKHNYTCTHDECVDKGR</sequence>
<name>A0A8B3EDS8_VIBHA</name>